<protein>
    <submittedName>
        <fullName evidence="9">Permease component of ABC-type sugar transporter</fullName>
    </submittedName>
</protein>
<feature type="transmembrane region" description="Helical" evidence="7">
    <location>
        <begin position="75"/>
        <end position="95"/>
    </location>
</feature>
<feature type="domain" description="ABC transmembrane type-1" evidence="8">
    <location>
        <begin position="70"/>
        <end position="282"/>
    </location>
</feature>
<evidence type="ECO:0000256" key="4">
    <source>
        <dbReference type="ARBA" id="ARBA00022692"/>
    </source>
</evidence>
<dbReference type="Proteomes" id="UP000010467">
    <property type="component" value="Plasmid pDEIPE01"/>
</dbReference>
<name>L0A826_DEIPD</name>
<dbReference type="Pfam" id="PF00528">
    <property type="entry name" value="BPD_transp_1"/>
    <property type="match status" value="1"/>
</dbReference>
<keyword evidence="2 7" id="KW-0813">Transport</keyword>
<geneLocation type="plasmid" evidence="9 10">
    <name>pDEIPE01</name>
</geneLocation>
<dbReference type="PANTHER" id="PTHR43005:SF2">
    <property type="entry name" value="INTEGRAL MEMBRANE SUGAR TRANSPORT PROTEIN"/>
    <property type="match status" value="1"/>
</dbReference>
<dbReference type="GO" id="GO:0055085">
    <property type="term" value="P:transmembrane transport"/>
    <property type="evidence" value="ECO:0007669"/>
    <property type="project" value="InterPro"/>
</dbReference>
<feature type="transmembrane region" description="Helical" evidence="7">
    <location>
        <begin position="107"/>
        <end position="128"/>
    </location>
</feature>
<dbReference type="PROSITE" id="PS50928">
    <property type="entry name" value="ABC_TM1"/>
    <property type="match status" value="1"/>
</dbReference>
<evidence type="ECO:0000256" key="6">
    <source>
        <dbReference type="ARBA" id="ARBA00023136"/>
    </source>
</evidence>
<evidence type="ECO:0000256" key="2">
    <source>
        <dbReference type="ARBA" id="ARBA00022448"/>
    </source>
</evidence>
<keyword evidence="5 7" id="KW-1133">Transmembrane helix</keyword>
<dbReference type="EMBL" id="CP003383">
    <property type="protein sequence ID" value="AFZ69337.1"/>
    <property type="molecule type" value="Genomic_DNA"/>
</dbReference>
<sequence>MIRRELSERQLAFWLLLPAVLLLALVVVYPVSRLLYTSLFDYSMGPVNPPFIGMHNYLEALRSSEVINALKVTGLYVLVTVPGGMILGLILALLANLPFRVKWPVRLSLLLPWSMSMAFAALIFAWFFNSDYGVINDVIRRFGFAAPNWLSAPGFAFFATCFAIIWKTSSFVALILLAGLQTIPKEMYEAADVDGARAWTKFWRITLPLLKPALIVAVIFRTITAIQTFDVPYIMTSGGPGDVTTTIAMVIHEQTLQFGNFGFGAAIAVLLFLLSLIITSFYLRHIRGDAE</sequence>
<dbReference type="InterPro" id="IPR035906">
    <property type="entry name" value="MetI-like_sf"/>
</dbReference>
<dbReference type="InterPro" id="IPR000515">
    <property type="entry name" value="MetI-like"/>
</dbReference>
<dbReference type="AlphaFoldDB" id="L0A826"/>
<feature type="transmembrane region" description="Helical" evidence="7">
    <location>
        <begin position="155"/>
        <end position="178"/>
    </location>
</feature>
<keyword evidence="9" id="KW-0762">Sugar transport</keyword>
<feature type="transmembrane region" description="Helical" evidence="7">
    <location>
        <begin position="261"/>
        <end position="283"/>
    </location>
</feature>
<evidence type="ECO:0000256" key="7">
    <source>
        <dbReference type="RuleBase" id="RU363032"/>
    </source>
</evidence>
<dbReference type="GO" id="GO:0005886">
    <property type="term" value="C:plasma membrane"/>
    <property type="evidence" value="ECO:0007669"/>
    <property type="project" value="UniProtKB-SubCell"/>
</dbReference>
<keyword evidence="4 7" id="KW-0812">Transmembrane</keyword>
<dbReference type="RefSeq" id="WP_015231239.1">
    <property type="nucleotide sequence ID" value="NC_019789.1"/>
</dbReference>
<keyword evidence="3" id="KW-1003">Cell membrane</keyword>
<comment type="subcellular location">
    <subcellularLocation>
        <location evidence="1 7">Cell membrane</location>
        <topology evidence="1 7">Multi-pass membrane protein</topology>
    </subcellularLocation>
</comment>
<reference evidence="10" key="1">
    <citation type="submission" date="2012-03" db="EMBL/GenBank/DDBJ databases">
        <title>Complete sequence of plasmid 1 of Deinococcus peraridilitoris DSM 19664.</title>
        <authorList>
            <person name="Lucas S."/>
            <person name="Copeland A."/>
            <person name="Lapidus A."/>
            <person name="Glavina del Rio T."/>
            <person name="Dalin E."/>
            <person name="Tice H."/>
            <person name="Bruce D."/>
            <person name="Goodwin L."/>
            <person name="Pitluck S."/>
            <person name="Peters L."/>
            <person name="Mikhailova N."/>
            <person name="Lu M."/>
            <person name="Kyrpides N."/>
            <person name="Mavromatis K."/>
            <person name="Ivanova N."/>
            <person name="Brettin T."/>
            <person name="Detter J.C."/>
            <person name="Han C."/>
            <person name="Larimer F."/>
            <person name="Land M."/>
            <person name="Hauser L."/>
            <person name="Markowitz V."/>
            <person name="Cheng J.-F."/>
            <person name="Hugenholtz P."/>
            <person name="Woyke T."/>
            <person name="Wu D."/>
            <person name="Pukall R."/>
            <person name="Steenblock K."/>
            <person name="Brambilla E."/>
            <person name="Klenk H.-P."/>
            <person name="Eisen J.A."/>
        </authorList>
    </citation>
    <scope>NUCLEOTIDE SEQUENCE [LARGE SCALE GENOMIC DNA]</scope>
    <source>
        <strain evidence="10">DSM 19664 / LMG 22246 / CIP 109416 / KR-200</strain>
        <plasmid evidence="10">Plasmid pDEIPE01</plasmid>
    </source>
</reference>
<accession>L0A826</accession>
<evidence type="ECO:0000313" key="10">
    <source>
        <dbReference type="Proteomes" id="UP000010467"/>
    </source>
</evidence>
<dbReference type="CDD" id="cd06261">
    <property type="entry name" value="TM_PBP2"/>
    <property type="match status" value="1"/>
</dbReference>
<evidence type="ECO:0000256" key="1">
    <source>
        <dbReference type="ARBA" id="ARBA00004651"/>
    </source>
</evidence>
<feature type="transmembrane region" description="Helical" evidence="7">
    <location>
        <begin position="12"/>
        <end position="32"/>
    </location>
</feature>
<gene>
    <name evidence="9" type="ordered locus">Deipe_3928</name>
</gene>
<evidence type="ECO:0000256" key="5">
    <source>
        <dbReference type="ARBA" id="ARBA00022989"/>
    </source>
</evidence>
<feature type="transmembrane region" description="Helical" evidence="7">
    <location>
        <begin position="209"/>
        <end position="229"/>
    </location>
</feature>
<dbReference type="Gene3D" id="1.10.3720.10">
    <property type="entry name" value="MetI-like"/>
    <property type="match status" value="1"/>
</dbReference>
<keyword evidence="10" id="KW-1185">Reference proteome</keyword>
<dbReference type="PANTHER" id="PTHR43005">
    <property type="entry name" value="BLR7065 PROTEIN"/>
    <property type="match status" value="1"/>
</dbReference>
<evidence type="ECO:0000256" key="3">
    <source>
        <dbReference type="ARBA" id="ARBA00022475"/>
    </source>
</evidence>
<dbReference type="PATRIC" id="fig|937777.3.peg.3944"/>
<dbReference type="SUPFAM" id="SSF161098">
    <property type="entry name" value="MetI-like"/>
    <property type="match status" value="1"/>
</dbReference>
<dbReference type="KEGG" id="dpd:Deipe_3928"/>
<dbReference type="HOGENOM" id="CLU_016047_0_3_0"/>
<evidence type="ECO:0000313" key="9">
    <source>
        <dbReference type="EMBL" id="AFZ69337.1"/>
    </source>
</evidence>
<keyword evidence="9" id="KW-0614">Plasmid</keyword>
<organism evidence="9 10">
    <name type="scientific">Deinococcus peraridilitoris (strain DSM 19664 / LMG 22246 / CIP 109416 / KR-200)</name>
    <dbReference type="NCBI Taxonomy" id="937777"/>
    <lineage>
        <taxon>Bacteria</taxon>
        <taxon>Thermotogati</taxon>
        <taxon>Deinococcota</taxon>
        <taxon>Deinococci</taxon>
        <taxon>Deinococcales</taxon>
        <taxon>Deinococcaceae</taxon>
        <taxon>Deinococcus</taxon>
    </lineage>
</organism>
<evidence type="ECO:0000259" key="8">
    <source>
        <dbReference type="PROSITE" id="PS50928"/>
    </source>
</evidence>
<comment type="similarity">
    <text evidence="7">Belongs to the binding-protein-dependent transport system permease family.</text>
</comment>
<keyword evidence="6 7" id="KW-0472">Membrane</keyword>
<proteinExistence type="inferred from homology"/>